<name>A0A0D6M9G8_9BILA</name>
<evidence type="ECO:0000256" key="1">
    <source>
        <dbReference type="SAM" id="MobiDB-lite"/>
    </source>
</evidence>
<feature type="compositionally biased region" description="Gly residues" evidence="1">
    <location>
        <begin position="73"/>
        <end position="97"/>
    </location>
</feature>
<evidence type="ECO:0000313" key="3">
    <source>
        <dbReference type="Proteomes" id="UP000054495"/>
    </source>
</evidence>
<sequence>MKSLPISTERKPKFTRLTKDQASRFYELEALFFAQVPPICECLVNHGVHCCGGGGGGGGGAGAARIRERSACGAGGGGGGGGGKPPIGGGGGGGTGSGIAVAPPYHPLETMKN</sequence>
<protein>
    <submittedName>
        <fullName evidence="2">Uncharacterized protein</fullName>
    </submittedName>
</protein>
<feature type="region of interest" description="Disordered" evidence="1">
    <location>
        <begin position="73"/>
        <end position="113"/>
    </location>
</feature>
<accession>A0A0D6M9G8</accession>
<keyword evidence="3" id="KW-1185">Reference proteome</keyword>
<dbReference type="EMBL" id="KE124776">
    <property type="protein sequence ID" value="EPB80779.1"/>
    <property type="molecule type" value="Genomic_DNA"/>
</dbReference>
<proteinExistence type="predicted"/>
<reference evidence="2 3" key="1">
    <citation type="submission" date="2013-05" db="EMBL/GenBank/DDBJ databases">
        <title>Draft genome of the parasitic nematode Anyclostoma ceylanicum.</title>
        <authorList>
            <person name="Mitreva M."/>
        </authorList>
    </citation>
    <scope>NUCLEOTIDE SEQUENCE [LARGE SCALE GENOMIC DNA]</scope>
</reference>
<gene>
    <name evidence="2" type="ORF">ANCCEY_00185</name>
</gene>
<dbReference type="AlphaFoldDB" id="A0A0D6M9G8"/>
<dbReference type="Proteomes" id="UP000054495">
    <property type="component" value="Unassembled WGS sequence"/>
</dbReference>
<organism evidence="2 3">
    <name type="scientific">Ancylostoma ceylanicum</name>
    <dbReference type="NCBI Taxonomy" id="53326"/>
    <lineage>
        <taxon>Eukaryota</taxon>
        <taxon>Metazoa</taxon>
        <taxon>Ecdysozoa</taxon>
        <taxon>Nematoda</taxon>
        <taxon>Chromadorea</taxon>
        <taxon>Rhabditida</taxon>
        <taxon>Rhabditina</taxon>
        <taxon>Rhabditomorpha</taxon>
        <taxon>Strongyloidea</taxon>
        <taxon>Ancylostomatidae</taxon>
        <taxon>Ancylostomatinae</taxon>
        <taxon>Ancylostoma</taxon>
    </lineage>
</organism>
<evidence type="ECO:0000313" key="2">
    <source>
        <dbReference type="EMBL" id="EPB80779.1"/>
    </source>
</evidence>